<dbReference type="InterPro" id="IPR008780">
    <property type="entry name" value="Plasmodium_Vir"/>
</dbReference>
<evidence type="ECO:0000313" key="3">
    <source>
        <dbReference type="EMBL" id="SBT84280.1"/>
    </source>
</evidence>
<proteinExistence type="predicted"/>
<dbReference type="Proteomes" id="UP000242942">
    <property type="component" value="Unassembled WGS sequence"/>
</dbReference>
<organism evidence="3 4">
    <name type="scientific">Plasmodium ovale</name>
    <name type="common">malaria parasite P. ovale</name>
    <dbReference type="NCBI Taxonomy" id="36330"/>
    <lineage>
        <taxon>Eukaryota</taxon>
        <taxon>Sar</taxon>
        <taxon>Alveolata</taxon>
        <taxon>Apicomplexa</taxon>
        <taxon>Aconoidasida</taxon>
        <taxon>Haemosporida</taxon>
        <taxon>Plasmodiidae</taxon>
        <taxon>Plasmodium</taxon>
        <taxon>Plasmodium (Plasmodium)</taxon>
    </lineage>
</organism>
<evidence type="ECO:0000256" key="1">
    <source>
        <dbReference type="SAM" id="MobiDB-lite"/>
    </source>
</evidence>
<sequence>GSSFDLSHAKTESPEGTLNPVLASPGLPIGDGMSKDQTLRGGEQTDKSGQVHSETLTLSNMNESYSIQSTSSTFCPSESKKEPCRDSYQASAVIEKESTNHLIQSSQEHTVNHSETDMDSQEKTGSTSITIISSSIILGIFFFLFILYKFTPLGSMVNNRKRKKNKWKINYEQYDQHLLYNPEFGNINSKNNKYNIAYYSLINSE</sequence>
<accession>A0A1D3JEK7</accession>
<dbReference type="AlphaFoldDB" id="A0A1D3JEK7"/>
<dbReference type="EMBL" id="FLRI01000395">
    <property type="protein sequence ID" value="SBT84280.1"/>
    <property type="molecule type" value="Genomic_DNA"/>
</dbReference>
<protein>
    <submittedName>
        <fullName evidence="3">PIR protein</fullName>
    </submittedName>
</protein>
<keyword evidence="2" id="KW-0472">Membrane</keyword>
<keyword evidence="4" id="KW-1185">Reference proteome</keyword>
<feature type="compositionally biased region" description="Basic and acidic residues" evidence="1">
    <location>
        <begin position="33"/>
        <end position="46"/>
    </location>
</feature>
<keyword evidence="2" id="KW-1133">Transmembrane helix</keyword>
<gene>
    <name evidence="3" type="primary">PocGH01_00185500</name>
    <name evidence="3" type="ORF">POCGH01_00185500</name>
</gene>
<evidence type="ECO:0000313" key="4">
    <source>
        <dbReference type="Proteomes" id="UP000242942"/>
    </source>
</evidence>
<evidence type="ECO:0000256" key="2">
    <source>
        <dbReference type="SAM" id="Phobius"/>
    </source>
</evidence>
<dbReference type="Pfam" id="PF05795">
    <property type="entry name" value="Plasmodium_Vir"/>
    <property type="match status" value="1"/>
</dbReference>
<dbReference type="VEuPathDB" id="PlasmoDB:PocGH01_00185500"/>
<name>A0A1D3JEK7_PLAOA</name>
<feature type="transmembrane region" description="Helical" evidence="2">
    <location>
        <begin position="129"/>
        <end position="151"/>
    </location>
</feature>
<keyword evidence="2" id="KW-0812">Transmembrane</keyword>
<feature type="non-terminal residue" evidence="3">
    <location>
        <position position="1"/>
    </location>
</feature>
<reference evidence="3 4" key="1">
    <citation type="submission" date="2016-06" db="EMBL/GenBank/DDBJ databases">
        <authorList>
            <consortium name="Pathogen Informatics"/>
        </authorList>
    </citation>
    <scope>NUCLEOTIDE SEQUENCE [LARGE SCALE GENOMIC DNA]</scope>
    <source>
        <strain evidence="3">PocGH01</strain>
    </source>
</reference>
<dbReference type="VEuPathDB" id="PlasmoDB:POWCR01_000057300"/>
<feature type="region of interest" description="Disordered" evidence="1">
    <location>
        <begin position="1"/>
        <end position="51"/>
    </location>
</feature>